<protein>
    <submittedName>
        <fullName evidence="3">Transposase DDE domain</fullName>
    </submittedName>
</protein>
<dbReference type="InterPro" id="IPR008490">
    <property type="entry name" value="Transposase_InsH_N"/>
</dbReference>
<reference evidence="3 4" key="1">
    <citation type="submission" date="2018-06" db="EMBL/GenBank/DDBJ databases">
        <authorList>
            <consortium name="Pathogen Informatics"/>
            <person name="Doyle S."/>
        </authorList>
    </citation>
    <scope>NUCLEOTIDE SEQUENCE [LARGE SCALE GENOMIC DNA]</scope>
    <source>
        <strain evidence="3 4">NCTC12020</strain>
    </source>
</reference>
<evidence type="ECO:0000313" key="4">
    <source>
        <dbReference type="Proteomes" id="UP000255367"/>
    </source>
</evidence>
<dbReference type="EMBL" id="UHIO01000001">
    <property type="protein sequence ID" value="SUP44350.1"/>
    <property type="molecule type" value="Genomic_DNA"/>
</dbReference>
<dbReference type="Proteomes" id="UP000255367">
    <property type="component" value="Unassembled WGS sequence"/>
</dbReference>
<name>A0A380NLZ5_9FIRM</name>
<gene>
    <name evidence="3" type="ORF">NCTC12020_01617</name>
</gene>
<evidence type="ECO:0000259" key="2">
    <source>
        <dbReference type="Pfam" id="PF13751"/>
    </source>
</evidence>
<dbReference type="InterPro" id="IPR025668">
    <property type="entry name" value="Tnp_DDE_dom"/>
</dbReference>
<dbReference type="Pfam" id="PF13751">
    <property type="entry name" value="DDE_Tnp_1_6"/>
    <property type="match status" value="1"/>
</dbReference>
<dbReference type="NCBIfam" id="NF033551">
    <property type="entry name" value="transpos_IS1182"/>
    <property type="match status" value="1"/>
</dbReference>
<evidence type="ECO:0000259" key="1">
    <source>
        <dbReference type="Pfam" id="PF05598"/>
    </source>
</evidence>
<organism evidence="3 4">
    <name type="scientific">Veillonella criceti</name>
    <dbReference type="NCBI Taxonomy" id="103891"/>
    <lineage>
        <taxon>Bacteria</taxon>
        <taxon>Bacillati</taxon>
        <taxon>Bacillota</taxon>
        <taxon>Negativicutes</taxon>
        <taxon>Veillonellales</taxon>
        <taxon>Veillonellaceae</taxon>
        <taxon>Veillonella</taxon>
    </lineage>
</organism>
<dbReference type="AlphaFoldDB" id="A0A380NLZ5"/>
<feature type="domain" description="Transposase InsH N-terminal" evidence="1">
    <location>
        <begin position="29"/>
        <end position="118"/>
    </location>
</feature>
<dbReference type="PANTHER" id="PTHR33408:SF2">
    <property type="entry name" value="TRANSPOSASE DDE DOMAIN-CONTAINING PROTEIN"/>
    <property type="match status" value="1"/>
</dbReference>
<accession>A0A380NLZ5</accession>
<dbReference type="PANTHER" id="PTHR33408">
    <property type="entry name" value="TRANSPOSASE"/>
    <property type="match status" value="1"/>
</dbReference>
<feature type="domain" description="Transposase DDE" evidence="2">
    <location>
        <begin position="386"/>
        <end position="517"/>
    </location>
</feature>
<dbReference type="InterPro" id="IPR047629">
    <property type="entry name" value="IS1182_transpos"/>
</dbReference>
<keyword evidence="4" id="KW-1185">Reference proteome</keyword>
<evidence type="ECO:0000313" key="3">
    <source>
        <dbReference type="EMBL" id="SUP44350.1"/>
    </source>
</evidence>
<dbReference type="OrthoDB" id="9789070at2"/>
<proteinExistence type="predicted"/>
<sequence>MNKNHIQHDNYTKISGFRQVVLSLDYGVRIEPNEPVRLLDAVLEELDYTKLQHLYSSKGRKSLVPPSILFKIYVYAMTEGIVSVRKIAEQCTKNVHYMWLLQGYPTPSHMVFHRFFKRLTIEVLQDLFTQLIETLSQVDSIDFSEVFIDGTKWEAYANKYSFVWKKAILKHAAKLPEKLNILQDKVATELQCDKVTSLTNDELLVYLEKEIIRQQIQFVHGSGKRKHTLQRLFEECVAIRNKRMEYDEALQILGSRNSYSKTDADATFMRLKEDHMLNGQLKPAYNVQLAVHSEYIVGVGVFPNPTDTKTLIPFMKQLESQYKQKFQYIVADAGYDSNENLSWLLAHDYKTCIKPSNYERSKTKRYREDIGRAENMAYDEVSDSFTCAKGRKLHFQRIRKSKSKTGFVYESRVYCCETCNYCGLRNQCQKAYYGVQPKRNKTLYISTDYQAMLVKNNEVFNSPLGTRLRVNRSIQVEGVFGVLKEDMMYKRFRHRGKDNVEKDLLLMAFGFNLMKLHNRIQKGRLGQRLFKLKNVA</sequence>
<dbReference type="Pfam" id="PF05598">
    <property type="entry name" value="DUF772"/>
    <property type="match status" value="1"/>
</dbReference>